<dbReference type="Pfam" id="PF17774">
    <property type="entry name" value="YlmH_RBD"/>
    <property type="match status" value="1"/>
</dbReference>
<dbReference type="OrthoDB" id="9812787at2"/>
<dbReference type="PANTHER" id="PTHR13633:SF3">
    <property type="entry name" value="MITOCHONDRIAL TRANSCRIPTION RESCUE FACTOR 1"/>
    <property type="match status" value="1"/>
</dbReference>
<name>B2A2I6_NATTJ</name>
<dbReference type="GO" id="GO:0003723">
    <property type="term" value="F:RNA binding"/>
    <property type="evidence" value="ECO:0007669"/>
    <property type="project" value="UniProtKB-KW"/>
</dbReference>
<gene>
    <name evidence="3" type="ordered locus">Nther_1318</name>
</gene>
<dbReference type="AlphaFoldDB" id="B2A2I6"/>
<dbReference type="Gene3D" id="3.30.70.330">
    <property type="match status" value="1"/>
</dbReference>
<accession>B2A2I6</accession>
<dbReference type="eggNOG" id="COG2302">
    <property type="taxonomic scope" value="Bacteria"/>
</dbReference>
<evidence type="ECO:0000313" key="3">
    <source>
        <dbReference type="EMBL" id="ACB84901.1"/>
    </source>
</evidence>
<dbReference type="Gene3D" id="3.30.1370.160">
    <property type="match status" value="1"/>
</dbReference>
<dbReference type="Pfam" id="PF01479">
    <property type="entry name" value="S4"/>
    <property type="match status" value="1"/>
</dbReference>
<evidence type="ECO:0000256" key="1">
    <source>
        <dbReference type="PROSITE-ProRule" id="PRU00182"/>
    </source>
</evidence>
<dbReference type="InParanoid" id="B2A2I6"/>
<dbReference type="STRING" id="457570.Nther_1318"/>
<dbReference type="InterPro" id="IPR040591">
    <property type="entry name" value="RqcP2_RBD"/>
</dbReference>
<dbReference type="HOGENOM" id="CLU_075687_0_0_9"/>
<dbReference type="CDD" id="cd00165">
    <property type="entry name" value="S4"/>
    <property type="match status" value="1"/>
</dbReference>
<protein>
    <submittedName>
        <fullName evidence="3">RNA-binding S4 domain protein</fullName>
    </submittedName>
</protein>
<reference evidence="3 4" key="2">
    <citation type="journal article" date="2011" name="J. Bacteriol.">
        <title>Complete genome sequence of the anaerobic, halophilic alkalithermophile Natranaerobius thermophilus JW/NM-WN-LF.</title>
        <authorList>
            <person name="Zhao B."/>
            <person name="Mesbah N.M."/>
            <person name="Dalin E."/>
            <person name="Goodwin L."/>
            <person name="Nolan M."/>
            <person name="Pitluck S."/>
            <person name="Chertkov O."/>
            <person name="Brettin T.S."/>
            <person name="Han J."/>
            <person name="Larimer F.W."/>
            <person name="Land M.L."/>
            <person name="Hauser L."/>
            <person name="Kyrpides N."/>
            <person name="Wiegel J."/>
        </authorList>
    </citation>
    <scope>NUCLEOTIDE SEQUENCE [LARGE SCALE GENOMIC DNA]</scope>
    <source>
        <strain evidence="4">ATCC BAA-1301 / DSM 18059 / JW/NM-WN-LF</strain>
    </source>
</reference>
<keyword evidence="4" id="KW-1185">Reference proteome</keyword>
<dbReference type="SUPFAM" id="SSF55174">
    <property type="entry name" value="Alpha-L RNA-binding motif"/>
    <property type="match status" value="1"/>
</dbReference>
<dbReference type="FunCoup" id="B2A2I6">
    <property type="interactions" value="102"/>
</dbReference>
<proteinExistence type="predicted"/>
<sequence length="265" mass="29805">MGTDKQTIMNHYTHPLEKETASKIFDKTDKVFKEQGMETTDFFDPHQLTIAEKVINTFSDVSALFYGGLADAERKKVGIFPKEWNVTPDQLGIEVLELRGNFRFSSISHRDVLGAVMGLGLKRDKIGDIHVMEEEHRLIIAVDESISQFITQNLTQVKNVSVSAEAMDQEEIPRQQEYTREIKGTVSSLRLDAVASIGFGASRSKMSQLIKAERIKLNWQPTKDPKATVSEGDVISLRGKGRVEISAIGGKSRKGRRHVTLKRYK</sequence>
<organism evidence="3 4">
    <name type="scientific">Natranaerobius thermophilus (strain ATCC BAA-1301 / DSM 18059 / JW/NM-WN-LF)</name>
    <dbReference type="NCBI Taxonomy" id="457570"/>
    <lineage>
        <taxon>Bacteria</taxon>
        <taxon>Bacillati</taxon>
        <taxon>Bacillota</taxon>
        <taxon>Clostridia</taxon>
        <taxon>Natranaerobiales</taxon>
        <taxon>Natranaerobiaceae</taxon>
        <taxon>Natranaerobius</taxon>
    </lineage>
</organism>
<dbReference type="PROSITE" id="PS50889">
    <property type="entry name" value="S4"/>
    <property type="match status" value="1"/>
</dbReference>
<dbReference type="SMART" id="SM00363">
    <property type="entry name" value="S4"/>
    <property type="match status" value="1"/>
</dbReference>
<dbReference type="InterPro" id="IPR002942">
    <property type="entry name" value="S4_RNA-bd"/>
</dbReference>
<dbReference type="InterPro" id="IPR012677">
    <property type="entry name" value="Nucleotide-bd_a/b_plait_sf"/>
</dbReference>
<keyword evidence="1" id="KW-0694">RNA-binding</keyword>
<evidence type="ECO:0000313" key="4">
    <source>
        <dbReference type="Proteomes" id="UP000001683"/>
    </source>
</evidence>
<dbReference type="EMBL" id="CP001034">
    <property type="protein sequence ID" value="ACB84901.1"/>
    <property type="molecule type" value="Genomic_DNA"/>
</dbReference>
<dbReference type="PANTHER" id="PTHR13633">
    <property type="entry name" value="MITOCHONDRIAL TRANSCRIPTION RESCUE FACTOR 1"/>
    <property type="match status" value="1"/>
</dbReference>
<feature type="domain" description="RNA-binding S4" evidence="2">
    <location>
        <begin position="189"/>
        <end position="249"/>
    </location>
</feature>
<dbReference type="InterPro" id="IPR036986">
    <property type="entry name" value="S4_RNA-bd_sf"/>
</dbReference>
<dbReference type="KEGG" id="nth:Nther_1318"/>
<reference evidence="3 4" key="1">
    <citation type="submission" date="2008-04" db="EMBL/GenBank/DDBJ databases">
        <title>Complete sequence of chromosome of Natranaerobius thermophilus JW/NM-WN-LF.</title>
        <authorList>
            <consortium name="US DOE Joint Genome Institute"/>
            <person name="Copeland A."/>
            <person name="Lucas S."/>
            <person name="Lapidus A."/>
            <person name="Glavina del Rio T."/>
            <person name="Dalin E."/>
            <person name="Tice H."/>
            <person name="Bruce D."/>
            <person name="Goodwin L."/>
            <person name="Pitluck S."/>
            <person name="Chertkov O."/>
            <person name="Brettin T."/>
            <person name="Detter J.C."/>
            <person name="Han C."/>
            <person name="Kuske C.R."/>
            <person name="Schmutz J."/>
            <person name="Larimer F."/>
            <person name="Land M."/>
            <person name="Hauser L."/>
            <person name="Kyrpides N."/>
            <person name="Lykidis A."/>
            <person name="Mesbah N.M."/>
            <person name="Wiegel J."/>
        </authorList>
    </citation>
    <scope>NUCLEOTIDE SEQUENCE [LARGE SCALE GENOMIC DNA]</scope>
    <source>
        <strain evidence="4">ATCC BAA-1301 / DSM 18059 / JW/NM-WN-LF</strain>
    </source>
</reference>
<dbReference type="RefSeq" id="WP_012447776.1">
    <property type="nucleotide sequence ID" value="NC_010718.1"/>
</dbReference>
<dbReference type="Proteomes" id="UP000001683">
    <property type="component" value="Chromosome"/>
</dbReference>
<evidence type="ECO:0000259" key="2">
    <source>
        <dbReference type="SMART" id="SM00363"/>
    </source>
</evidence>
<dbReference type="Gene3D" id="3.10.290.10">
    <property type="entry name" value="RNA-binding S4 domain"/>
    <property type="match status" value="1"/>
</dbReference>